<protein>
    <submittedName>
        <fullName evidence="2">Uncharacterized protein</fullName>
    </submittedName>
</protein>
<comment type="caution">
    <text evidence="2">The sequence shown here is derived from an EMBL/GenBank/DDBJ whole genome shotgun (WGS) entry which is preliminary data.</text>
</comment>
<accession>A0A645I2S2</accession>
<feature type="compositionally biased region" description="Basic and acidic residues" evidence="1">
    <location>
        <begin position="77"/>
        <end position="87"/>
    </location>
</feature>
<organism evidence="2">
    <name type="scientific">bioreactor metagenome</name>
    <dbReference type="NCBI Taxonomy" id="1076179"/>
    <lineage>
        <taxon>unclassified sequences</taxon>
        <taxon>metagenomes</taxon>
        <taxon>ecological metagenomes</taxon>
    </lineage>
</organism>
<sequence>MHGDGGGMEFNPAQIQPGRVTFAPRLKQAEGPVRPSAIDQVAGLAGKAGVQHLPGGAAVGGNRNPVGQMLLGGEVESPEHHHNAAVG</sequence>
<reference evidence="2" key="1">
    <citation type="submission" date="2019-08" db="EMBL/GenBank/DDBJ databases">
        <authorList>
            <person name="Kucharzyk K."/>
            <person name="Murdoch R.W."/>
            <person name="Higgins S."/>
            <person name="Loffler F."/>
        </authorList>
    </citation>
    <scope>NUCLEOTIDE SEQUENCE</scope>
</reference>
<evidence type="ECO:0000313" key="2">
    <source>
        <dbReference type="EMBL" id="MPN45585.1"/>
    </source>
</evidence>
<dbReference type="EMBL" id="VSSQ01105598">
    <property type="protein sequence ID" value="MPN45585.1"/>
    <property type="molecule type" value="Genomic_DNA"/>
</dbReference>
<evidence type="ECO:0000256" key="1">
    <source>
        <dbReference type="SAM" id="MobiDB-lite"/>
    </source>
</evidence>
<proteinExistence type="predicted"/>
<gene>
    <name evidence="2" type="ORF">SDC9_193152</name>
</gene>
<name>A0A645I2S2_9ZZZZ</name>
<dbReference type="AlphaFoldDB" id="A0A645I2S2"/>
<feature type="region of interest" description="Disordered" evidence="1">
    <location>
        <begin position="55"/>
        <end position="87"/>
    </location>
</feature>